<evidence type="ECO:0000313" key="4">
    <source>
        <dbReference type="Proteomes" id="UP000001555"/>
    </source>
</evidence>
<gene>
    <name evidence="2" type="ORF">IscW_ISCW001959</name>
</gene>
<dbReference type="AlphaFoldDB" id="B7PBL9"/>
<accession>B7PBL9</accession>
<dbReference type="HOGENOM" id="CLU_2910731_0_0_1"/>
<feature type="non-terminal residue" evidence="2">
    <location>
        <position position="62"/>
    </location>
</feature>
<reference evidence="3" key="2">
    <citation type="submission" date="2020-05" db="UniProtKB">
        <authorList>
            <consortium name="EnsemblMetazoa"/>
        </authorList>
    </citation>
    <scope>IDENTIFICATION</scope>
    <source>
        <strain evidence="3">wikel</strain>
    </source>
</reference>
<keyword evidence="4" id="KW-1185">Reference proteome</keyword>
<dbReference type="Proteomes" id="UP000001555">
    <property type="component" value="Unassembled WGS sequence"/>
</dbReference>
<organism>
    <name type="scientific">Ixodes scapularis</name>
    <name type="common">Black-legged tick</name>
    <name type="synonym">Deer tick</name>
    <dbReference type="NCBI Taxonomy" id="6945"/>
    <lineage>
        <taxon>Eukaryota</taxon>
        <taxon>Metazoa</taxon>
        <taxon>Ecdysozoa</taxon>
        <taxon>Arthropoda</taxon>
        <taxon>Chelicerata</taxon>
        <taxon>Arachnida</taxon>
        <taxon>Acari</taxon>
        <taxon>Parasitiformes</taxon>
        <taxon>Ixodida</taxon>
        <taxon>Ixodoidea</taxon>
        <taxon>Ixodidae</taxon>
        <taxon>Ixodinae</taxon>
        <taxon>Ixodes</taxon>
    </lineage>
</organism>
<dbReference type="EMBL" id="ABJB010874048">
    <property type="status" value="NOT_ANNOTATED_CDS"/>
    <property type="molecule type" value="Genomic_DNA"/>
</dbReference>
<evidence type="ECO:0000313" key="2">
    <source>
        <dbReference type="EMBL" id="EEC03991.1"/>
    </source>
</evidence>
<reference evidence="2 4" key="1">
    <citation type="submission" date="2008-03" db="EMBL/GenBank/DDBJ databases">
        <title>Annotation of Ixodes scapularis.</title>
        <authorList>
            <consortium name="Ixodes scapularis Genome Project Consortium"/>
            <person name="Caler E."/>
            <person name="Hannick L.I."/>
            <person name="Bidwell S."/>
            <person name="Joardar V."/>
            <person name="Thiagarajan M."/>
            <person name="Amedeo P."/>
            <person name="Galinsky K.J."/>
            <person name="Schobel S."/>
            <person name="Inman J."/>
            <person name="Hostetler J."/>
            <person name="Miller J."/>
            <person name="Hammond M."/>
            <person name="Megy K."/>
            <person name="Lawson D."/>
            <person name="Kodira C."/>
            <person name="Sutton G."/>
            <person name="Meyer J."/>
            <person name="Hill C.A."/>
            <person name="Birren B."/>
            <person name="Nene V."/>
            <person name="Collins F."/>
            <person name="Alarcon-Chaidez F."/>
            <person name="Wikel S."/>
            <person name="Strausberg R."/>
        </authorList>
    </citation>
    <scope>NUCLEOTIDE SEQUENCE [LARGE SCALE GENOMIC DNA]</scope>
    <source>
        <strain evidence="4">Wikel</strain>
        <strain evidence="2">Wikel colony</strain>
    </source>
</reference>
<dbReference type="EnsemblMetazoa" id="ISCW001959-RA">
    <property type="protein sequence ID" value="ISCW001959-PA"/>
    <property type="gene ID" value="ISCW001959"/>
</dbReference>
<feature type="region of interest" description="Disordered" evidence="1">
    <location>
        <begin position="32"/>
        <end position="62"/>
    </location>
</feature>
<dbReference type="VEuPathDB" id="VectorBase:ISCI001959"/>
<dbReference type="EMBL" id="DS677571">
    <property type="protein sequence ID" value="EEC03991.1"/>
    <property type="molecule type" value="Genomic_DNA"/>
</dbReference>
<feature type="non-terminal residue" evidence="2">
    <location>
        <position position="1"/>
    </location>
</feature>
<dbReference type="PaxDb" id="6945-B7PBL9"/>
<proteinExistence type="predicted"/>
<dbReference type="VEuPathDB" id="VectorBase:ISCW001959"/>
<name>B7PBL9_IXOSC</name>
<dbReference type="InParanoid" id="B7PBL9"/>
<evidence type="ECO:0000313" key="3">
    <source>
        <dbReference type="EnsemblMetazoa" id="ISCW001959-PA"/>
    </source>
</evidence>
<sequence length="62" mass="6437">ALIGRVASILVSCPRATTLGTPVFGWPAVPVRGGQQCSTSKRPKITSFPDSRRSTTGLPAIA</sequence>
<evidence type="ECO:0000256" key="1">
    <source>
        <dbReference type="SAM" id="MobiDB-lite"/>
    </source>
</evidence>
<protein>
    <submittedName>
        <fullName evidence="2 3">Uncharacterized protein</fullName>
    </submittedName>
</protein>